<comment type="caution">
    <text evidence="5">The sequence shown here is derived from an EMBL/GenBank/DDBJ whole genome shotgun (WGS) entry which is preliminary data.</text>
</comment>
<dbReference type="Pfam" id="PF01734">
    <property type="entry name" value="Patatin"/>
    <property type="match status" value="1"/>
</dbReference>
<feature type="compositionally biased region" description="Low complexity" evidence="3">
    <location>
        <begin position="84"/>
        <end position="103"/>
    </location>
</feature>
<dbReference type="GO" id="GO:0055088">
    <property type="term" value="P:lipid homeostasis"/>
    <property type="evidence" value="ECO:0007669"/>
    <property type="project" value="TreeGrafter"/>
</dbReference>
<keyword evidence="2" id="KW-0378">Hydrolase</keyword>
<dbReference type="GO" id="GO:0005737">
    <property type="term" value="C:cytoplasm"/>
    <property type="evidence" value="ECO:0007669"/>
    <property type="project" value="TreeGrafter"/>
</dbReference>
<dbReference type="GO" id="GO:0019433">
    <property type="term" value="P:triglyceride catabolic process"/>
    <property type="evidence" value="ECO:0007669"/>
    <property type="project" value="TreeGrafter"/>
</dbReference>
<evidence type="ECO:0000313" key="6">
    <source>
        <dbReference type="Proteomes" id="UP001152320"/>
    </source>
</evidence>
<reference evidence="5" key="1">
    <citation type="submission" date="2021-10" db="EMBL/GenBank/DDBJ databases">
        <title>Tropical sea cucumber genome reveals ecological adaptation and Cuvierian tubules defense mechanism.</title>
        <authorList>
            <person name="Chen T."/>
        </authorList>
    </citation>
    <scope>NUCLEOTIDE SEQUENCE</scope>
    <source>
        <strain evidence="5">Nanhai2018</strain>
        <tissue evidence="5">Muscle</tissue>
    </source>
</reference>
<dbReference type="SUPFAM" id="SSF52151">
    <property type="entry name" value="FabD/lysophospholipase-like"/>
    <property type="match status" value="1"/>
</dbReference>
<feature type="region of interest" description="Disordered" evidence="3">
    <location>
        <begin position="74"/>
        <end position="112"/>
    </location>
</feature>
<dbReference type="PANTHER" id="PTHR12406">
    <property type="entry name" value="CALCIUM-INDEPENDENT PHOSPHOLIPASE A2 IPLA2 -RELATED"/>
    <property type="match status" value="1"/>
</dbReference>
<feature type="short sequence motif" description="GXSXG" evidence="2">
    <location>
        <begin position="188"/>
        <end position="192"/>
    </location>
</feature>
<dbReference type="PROSITE" id="PS51635">
    <property type="entry name" value="PNPLA"/>
    <property type="match status" value="1"/>
</dbReference>
<evidence type="ECO:0000256" key="3">
    <source>
        <dbReference type="SAM" id="MobiDB-lite"/>
    </source>
</evidence>
<gene>
    <name evidence="5" type="ORF">HOLleu_26876</name>
</gene>
<feature type="active site" description="Proton acceptor" evidence="2">
    <location>
        <position position="310"/>
    </location>
</feature>
<keyword evidence="6" id="KW-1185">Reference proteome</keyword>
<keyword evidence="2" id="KW-0442">Lipid degradation</keyword>
<dbReference type="AlphaFoldDB" id="A0A9Q1BPP5"/>
<dbReference type="InterPro" id="IPR033562">
    <property type="entry name" value="PLPL"/>
</dbReference>
<keyword evidence="1 2" id="KW-0443">Lipid metabolism</keyword>
<evidence type="ECO:0000256" key="1">
    <source>
        <dbReference type="ARBA" id="ARBA00023098"/>
    </source>
</evidence>
<sequence>MFAVSMPVATKLTHFVTVLTRQNFYVSINLNRLLIRNEVKRIYCHGSLQDHGKVLQRLKRTSFSYSQIIQNEKSSTHFQEAARPSSSSSSSSSSSPEVSPSQSGKPSHHTLHRSGSHFCIADHEPIVLTDTPNHCQHCQGTLQKLTEVSEINMTLAGCGFLCTYYLGVYEVLKNHGGAIFSKIRRWGGASAGSIAASLIVCHPENPWIGLTVAQRVIDDIRNKVFGVLSPSYSLMDAVKLQLEKHLPPNAHELATGNLYVSITKCTEFENEIVTEFHSREELIDAIICSCHIPIYSGFHPPEFKGSKYMDGFLTDNLPVYPYSGTTILVSPFSGCQHICPKDENWYDFFFEFSGHRFKVNPQNLKRCLHAFVKPSDETFMYYYELGSNDTTEFLKKSGCYESGEDESECDGYDTCLEDFESLDLEDFEEISLSEEDFEGRKSDQK</sequence>
<dbReference type="InterPro" id="IPR002641">
    <property type="entry name" value="PNPLA_dom"/>
</dbReference>
<evidence type="ECO:0000259" key="4">
    <source>
        <dbReference type="PROSITE" id="PS51635"/>
    </source>
</evidence>
<dbReference type="Proteomes" id="UP001152320">
    <property type="component" value="Chromosome 13"/>
</dbReference>
<dbReference type="InterPro" id="IPR016035">
    <property type="entry name" value="Acyl_Trfase/lysoPLipase"/>
</dbReference>
<feature type="active site" description="Nucleophile" evidence="2">
    <location>
        <position position="190"/>
    </location>
</feature>
<protein>
    <submittedName>
        <fullName evidence="5">Patatin-like phospholipase domain-containing protein 4</fullName>
    </submittedName>
</protein>
<proteinExistence type="predicted"/>
<dbReference type="Gene3D" id="3.40.1090.10">
    <property type="entry name" value="Cytosolic phospholipase A2 catalytic domain"/>
    <property type="match status" value="1"/>
</dbReference>
<dbReference type="PANTHER" id="PTHR12406:SF38">
    <property type="entry name" value="PNPLA DOMAIN-CONTAINING PROTEIN"/>
    <property type="match status" value="1"/>
</dbReference>
<dbReference type="OrthoDB" id="197155at2759"/>
<evidence type="ECO:0000256" key="2">
    <source>
        <dbReference type="PROSITE-ProRule" id="PRU01161"/>
    </source>
</evidence>
<feature type="domain" description="PNPLA" evidence="4">
    <location>
        <begin position="153"/>
        <end position="323"/>
    </location>
</feature>
<dbReference type="GO" id="GO:0005811">
    <property type="term" value="C:lipid droplet"/>
    <property type="evidence" value="ECO:0007669"/>
    <property type="project" value="TreeGrafter"/>
</dbReference>
<comment type="caution">
    <text evidence="2">Lacks conserved residue(s) required for the propagation of feature annotation.</text>
</comment>
<organism evidence="5 6">
    <name type="scientific">Holothuria leucospilota</name>
    <name type="common">Black long sea cucumber</name>
    <name type="synonym">Mertensiothuria leucospilota</name>
    <dbReference type="NCBI Taxonomy" id="206669"/>
    <lineage>
        <taxon>Eukaryota</taxon>
        <taxon>Metazoa</taxon>
        <taxon>Echinodermata</taxon>
        <taxon>Eleutherozoa</taxon>
        <taxon>Echinozoa</taxon>
        <taxon>Holothuroidea</taxon>
        <taxon>Aspidochirotacea</taxon>
        <taxon>Aspidochirotida</taxon>
        <taxon>Holothuriidae</taxon>
        <taxon>Holothuria</taxon>
    </lineage>
</organism>
<accession>A0A9Q1BPP5</accession>
<dbReference type="EMBL" id="JAIZAY010000013">
    <property type="protein sequence ID" value="KAJ8030443.1"/>
    <property type="molecule type" value="Genomic_DNA"/>
</dbReference>
<dbReference type="GO" id="GO:0004806">
    <property type="term" value="F:triacylglycerol lipase activity"/>
    <property type="evidence" value="ECO:0007669"/>
    <property type="project" value="TreeGrafter"/>
</dbReference>
<evidence type="ECO:0000313" key="5">
    <source>
        <dbReference type="EMBL" id="KAJ8030443.1"/>
    </source>
</evidence>
<name>A0A9Q1BPP5_HOLLE</name>
<dbReference type="GO" id="GO:0016020">
    <property type="term" value="C:membrane"/>
    <property type="evidence" value="ECO:0007669"/>
    <property type="project" value="TreeGrafter"/>
</dbReference>